<dbReference type="PANTHER" id="PTHR31234:SF35">
    <property type="entry name" value="LATE EMBRYOGENESIS ABUNDANT (LEA) HYDROXYPROLINE-RICH GLYCOPROTEIN FAMILY"/>
    <property type="match status" value="1"/>
</dbReference>
<proteinExistence type="predicted"/>
<evidence type="ECO:0000256" key="2">
    <source>
        <dbReference type="ARBA" id="ARBA00023136"/>
    </source>
</evidence>
<evidence type="ECO:0008006" key="7">
    <source>
        <dbReference type="Google" id="ProtNLM"/>
    </source>
</evidence>
<feature type="transmembrane region" description="Helical" evidence="4">
    <location>
        <begin position="58"/>
        <end position="84"/>
    </location>
</feature>
<gene>
    <name evidence="5" type="ORF">FNV43_RR18185</name>
</gene>
<evidence type="ECO:0000256" key="4">
    <source>
        <dbReference type="SAM" id="Phobius"/>
    </source>
</evidence>
<comment type="subcellular location">
    <subcellularLocation>
        <location evidence="1">Membrane</location>
    </subcellularLocation>
</comment>
<dbReference type="GO" id="GO:0005886">
    <property type="term" value="C:plasma membrane"/>
    <property type="evidence" value="ECO:0007669"/>
    <property type="project" value="TreeGrafter"/>
</dbReference>
<feature type="region of interest" description="Disordered" evidence="3">
    <location>
        <begin position="1"/>
        <end position="43"/>
    </location>
</feature>
<dbReference type="OrthoDB" id="777695at2759"/>
<dbReference type="InterPro" id="IPR044839">
    <property type="entry name" value="NDR1-like"/>
</dbReference>
<protein>
    <recommendedName>
        <fullName evidence="7">Late embryogenesis abundant protein LEA-2 subgroup domain-containing protein</fullName>
    </recommendedName>
</protein>
<evidence type="ECO:0000256" key="3">
    <source>
        <dbReference type="SAM" id="MobiDB-lite"/>
    </source>
</evidence>
<feature type="compositionally biased region" description="Pro residues" evidence="3">
    <location>
        <begin position="1"/>
        <end position="11"/>
    </location>
</feature>
<accession>A0A8K0DYJ7</accession>
<keyword evidence="2 4" id="KW-0472">Membrane</keyword>
<keyword evidence="4" id="KW-0812">Transmembrane</keyword>
<dbReference type="EMBL" id="VOIH02000008">
    <property type="protein sequence ID" value="KAF3439907.1"/>
    <property type="molecule type" value="Genomic_DNA"/>
</dbReference>
<dbReference type="AlphaFoldDB" id="A0A8K0DYJ7"/>
<keyword evidence="4" id="KW-1133">Transmembrane helix</keyword>
<reference evidence="5" key="1">
    <citation type="submission" date="2020-03" db="EMBL/GenBank/DDBJ databases">
        <title>A high-quality chromosome-level genome assembly of a woody plant with both climbing and erect habits, Rhamnella rubrinervis.</title>
        <authorList>
            <person name="Lu Z."/>
            <person name="Yang Y."/>
            <person name="Zhu X."/>
            <person name="Sun Y."/>
        </authorList>
    </citation>
    <scope>NUCLEOTIDE SEQUENCE</scope>
    <source>
        <strain evidence="5">BYM</strain>
        <tissue evidence="5">Leaf</tissue>
    </source>
</reference>
<evidence type="ECO:0000313" key="5">
    <source>
        <dbReference type="EMBL" id="KAF3439907.1"/>
    </source>
</evidence>
<organism evidence="5 6">
    <name type="scientific">Rhamnella rubrinervis</name>
    <dbReference type="NCBI Taxonomy" id="2594499"/>
    <lineage>
        <taxon>Eukaryota</taxon>
        <taxon>Viridiplantae</taxon>
        <taxon>Streptophyta</taxon>
        <taxon>Embryophyta</taxon>
        <taxon>Tracheophyta</taxon>
        <taxon>Spermatophyta</taxon>
        <taxon>Magnoliopsida</taxon>
        <taxon>eudicotyledons</taxon>
        <taxon>Gunneridae</taxon>
        <taxon>Pentapetalae</taxon>
        <taxon>rosids</taxon>
        <taxon>fabids</taxon>
        <taxon>Rosales</taxon>
        <taxon>Rhamnaceae</taxon>
        <taxon>rhamnoid group</taxon>
        <taxon>Rhamneae</taxon>
        <taxon>Rhamnella</taxon>
    </lineage>
</organism>
<evidence type="ECO:0000313" key="6">
    <source>
        <dbReference type="Proteomes" id="UP000796880"/>
    </source>
</evidence>
<dbReference type="PANTHER" id="PTHR31234">
    <property type="entry name" value="LATE EMBRYOGENESIS ABUNDANT (LEA) HYDROXYPROLINE-RICH GLYCOPROTEIN FAMILY"/>
    <property type="match status" value="1"/>
</dbReference>
<comment type="caution">
    <text evidence="5">The sequence shown here is derived from an EMBL/GenBank/DDBJ whole genome shotgun (WGS) entry which is preliminary data.</text>
</comment>
<evidence type="ECO:0000256" key="1">
    <source>
        <dbReference type="ARBA" id="ARBA00004370"/>
    </source>
</evidence>
<dbReference type="Proteomes" id="UP000796880">
    <property type="component" value="Unassembled WGS sequence"/>
</dbReference>
<keyword evidence="6" id="KW-1185">Reference proteome</keyword>
<sequence length="252" mass="28230">MAAPPQKPPLQKPALQKPPGYRDPSAPLKPVAIPPPRKRVLPPSFRTKRKRRNWCRTCCCFFCVLILIIVIVFVIVGGIFYLWFSPKVPVFHLQSFRIPVFNVTVKPDGTYLDAKTIIRIEVKNPNSKLKVYYGRTDITGIVGKGTELRQSEVAGFTQGTNNVRSLKIESSVKNQLIDDGVGTKLKNDYKHKELEVRVVGGTRVGYVVKGWKIATVSVKVSCGGMTFKNLDGGDHNAMPKCTVNLLRWINIR</sequence>
<name>A0A8K0DYJ7_9ROSA</name>
<dbReference type="GO" id="GO:0098542">
    <property type="term" value="P:defense response to other organism"/>
    <property type="evidence" value="ECO:0007669"/>
    <property type="project" value="InterPro"/>
</dbReference>